<dbReference type="GO" id="GO:0016301">
    <property type="term" value="F:kinase activity"/>
    <property type="evidence" value="ECO:0007669"/>
    <property type="project" value="UniProtKB-KW"/>
</dbReference>
<keyword evidence="12" id="KW-1185">Reference proteome</keyword>
<evidence type="ECO:0000313" key="11">
    <source>
        <dbReference type="EMBL" id="KRM94059.1"/>
    </source>
</evidence>
<keyword evidence="3" id="KW-0808">Transferase</keyword>
<feature type="transmembrane region" description="Helical" evidence="9">
    <location>
        <begin position="178"/>
        <end position="195"/>
    </location>
</feature>
<keyword evidence="9" id="KW-0472">Membrane</keyword>
<evidence type="ECO:0000313" key="12">
    <source>
        <dbReference type="Proteomes" id="UP000051256"/>
    </source>
</evidence>
<dbReference type="GO" id="GO:0005524">
    <property type="term" value="F:ATP binding"/>
    <property type="evidence" value="ECO:0007669"/>
    <property type="project" value="UniProtKB-KW"/>
</dbReference>
<dbReference type="InterPro" id="IPR005218">
    <property type="entry name" value="Diacylglycerol/lipid_kinase"/>
</dbReference>
<dbReference type="PANTHER" id="PTHR12358">
    <property type="entry name" value="SPHINGOSINE KINASE"/>
    <property type="match status" value="1"/>
</dbReference>
<sequence length="317" mass="35577">MQTKFYIIVNEAAGGGKVKQEWPQIQSELNSLSVNYQFQKTIYSGHAIKLAQELCAELKSATNQENVILAVGGDGTLHETLTGMKKYFTNHPDETPIPIAYLPIGSGNDFARAAGLSLNWKTAIQQILSCHSDRPISIATFDNHQDKELGYFVNNFGIGFDATIVSKANHSKIKKRPFLGQFSYIFAVLGVLTYFKAFPLKLTVDDKTTTYQKAFLVTTSNHPYFGGGVKILPQASIFNQQLELIIVEKPSFLQLILFLIMLPLRKHLSLKYVHHLVSDKFRLTTSNPQFGQIDGEETGDRIFDISFGISTYPFWLK</sequence>
<dbReference type="GO" id="GO:0008654">
    <property type="term" value="P:phospholipid biosynthetic process"/>
    <property type="evidence" value="ECO:0007669"/>
    <property type="project" value="UniProtKB-KW"/>
</dbReference>
<keyword evidence="4" id="KW-0547">Nucleotide-binding</keyword>
<protein>
    <submittedName>
        <fullName evidence="11">Diacylglycerol kinase family protein</fullName>
    </submittedName>
</protein>
<dbReference type="STRING" id="1423802.FC56_GL000039"/>
<evidence type="ECO:0000256" key="4">
    <source>
        <dbReference type="ARBA" id="ARBA00022741"/>
    </source>
</evidence>
<keyword evidence="7" id="KW-0443">Lipid metabolism</keyword>
<organism evidence="11 12">
    <name type="scientific">Lentilactobacillus senioris DSM 24302 = JCM 17472</name>
    <dbReference type="NCBI Taxonomy" id="1423802"/>
    <lineage>
        <taxon>Bacteria</taxon>
        <taxon>Bacillati</taxon>
        <taxon>Bacillota</taxon>
        <taxon>Bacilli</taxon>
        <taxon>Lactobacillales</taxon>
        <taxon>Lactobacillaceae</taxon>
        <taxon>Lentilactobacillus</taxon>
    </lineage>
</organism>
<dbReference type="RefSeq" id="WP_056977992.1">
    <property type="nucleotide sequence ID" value="NZ_AYZR01000007.1"/>
</dbReference>
<feature type="domain" description="DAGKc" evidence="10">
    <location>
        <begin position="1"/>
        <end position="145"/>
    </location>
</feature>
<evidence type="ECO:0000256" key="7">
    <source>
        <dbReference type="ARBA" id="ARBA00023209"/>
    </source>
</evidence>
<dbReference type="PROSITE" id="PS50146">
    <property type="entry name" value="DAGK"/>
    <property type="match status" value="1"/>
</dbReference>
<evidence type="ECO:0000256" key="3">
    <source>
        <dbReference type="ARBA" id="ARBA00022679"/>
    </source>
</evidence>
<dbReference type="NCBIfam" id="TIGR00147">
    <property type="entry name" value="YegS/Rv2252/BmrU family lipid kinase"/>
    <property type="match status" value="1"/>
</dbReference>
<keyword evidence="9" id="KW-0812">Transmembrane</keyword>
<evidence type="ECO:0000256" key="9">
    <source>
        <dbReference type="SAM" id="Phobius"/>
    </source>
</evidence>
<accession>A0A0R2D0K6</accession>
<dbReference type="PANTHER" id="PTHR12358:SF54">
    <property type="entry name" value="SPHINGOSINE KINASE RELATED PROTEIN"/>
    <property type="match status" value="1"/>
</dbReference>
<dbReference type="InterPro" id="IPR050187">
    <property type="entry name" value="Lipid_Phosphate_FormReg"/>
</dbReference>
<evidence type="ECO:0000256" key="2">
    <source>
        <dbReference type="ARBA" id="ARBA00005983"/>
    </source>
</evidence>
<evidence type="ECO:0000256" key="8">
    <source>
        <dbReference type="ARBA" id="ARBA00023264"/>
    </source>
</evidence>
<dbReference type="Gene3D" id="3.40.50.10330">
    <property type="entry name" value="Probable inorganic polyphosphate/atp-NAD kinase, domain 1"/>
    <property type="match status" value="1"/>
</dbReference>
<dbReference type="AlphaFoldDB" id="A0A0R2D0K6"/>
<keyword evidence="9" id="KW-1133">Transmembrane helix</keyword>
<keyword evidence="7" id="KW-0444">Lipid biosynthesis</keyword>
<keyword evidence="7" id="KW-0594">Phospholipid biosynthesis</keyword>
<dbReference type="InterPro" id="IPR045540">
    <property type="entry name" value="YegS/DAGK_C"/>
</dbReference>
<dbReference type="SUPFAM" id="SSF111331">
    <property type="entry name" value="NAD kinase/diacylglycerol kinase-like"/>
    <property type="match status" value="1"/>
</dbReference>
<dbReference type="Pfam" id="PF00781">
    <property type="entry name" value="DAGK_cat"/>
    <property type="match status" value="1"/>
</dbReference>
<keyword evidence="5 11" id="KW-0418">Kinase</keyword>
<evidence type="ECO:0000259" key="10">
    <source>
        <dbReference type="PROSITE" id="PS50146"/>
    </source>
</evidence>
<dbReference type="Pfam" id="PF19279">
    <property type="entry name" value="YegS_C"/>
    <property type="match status" value="1"/>
</dbReference>
<evidence type="ECO:0000256" key="6">
    <source>
        <dbReference type="ARBA" id="ARBA00022840"/>
    </source>
</evidence>
<evidence type="ECO:0000256" key="1">
    <source>
        <dbReference type="ARBA" id="ARBA00001946"/>
    </source>
</evidence>
<dbReference type="InterPro" id="IPR016064">
    <property type="entry name" value="NAD/diacylglycerol_kinase_sf"/>
</dbReference>
<comment type="cofactor">
    <cofactor evidence="1">
        <name>Mg(2+)</name>
        <dbReference type="ChEBI" id="CHEBI:18420"/>
    </cofactor>
</comment>
<dbReference type="InterPro" id="IPR017438">
    <property type="entry name" value="ATP-NAD_kinase_N"/>
</dbReference>
<name>A0A0R2D0K6_9LACO</name>
<proteinExistence type="inferred from homology"/>
<dbReference type="SMART" id="SM00046">
    <property type="entry name" value="DAGKc"/>
    <property type="match status" value="1"/>
</dbReference>
<dbReference type="EMBL" id="AYZR01000007">
    <property type="protein sequence ID" value="KRM94059.1"/>
    <property type="molecule type" value="Genomic_DNA"/>
</dbReference>
<comment type="caution">
    <text evidence="11">The sequence shown here is derived from an EMBL/GenBank/DDBJ whole genome shotgun (WGS) entry which is preliminary data.</text>
</comment>
<dbReference type="Proteomes" id="UP000051256">
    <property type="component" value="Unassembled WGS sequence"/>
</dbReference>
<dbReference type="Gene3D" id="2.60.200.40">
    <property type="match status" value="1"/>
</dbReference>
<keyword evidence="6" id="KW-0067">ATP-binding</keyword>
<gene>
    <name evidence="11" type="ORF">FC56_GL000039</name>
</gene>
<dbReference type="PATRIC" id="fig|1423802.4.peg.40"/>
<keyword evidence="8" id="KW-1208">Phospholipid metabolism</keyword>
<evidence type="ECO:0000256" key="5">
    <source>
        <dbReference type="ARBA" id="ARBA00022777"/>
    </source>
</evidence>
<reference evidence="11 12" key="1">
    <citation type="journal article" date="2015" name="Genome Announc.">
        <title>Expanding the biotechnology potential of lactobacilli through comparative genomics of 213 strains and associated genera.</title>
        <authorList>
            <person name="Sun Z."/>
            <person name="Harris H.M."/>
            <person name="McCann A."/>
            <person name="Guo C."/>
            <person name="Argimon S."/>
            <person name="Zhang W."/>
            <person name="Yang X."/>
            <person name="Jeffery I.B."/>
            <person name="Cooney J.C."/>
            <person name="Kagawa T.F."/>
            <person name="Liu W."/>
            <person name="Song Y."/>
            <person name="Salvetti E."/>
            <person name="Wrobel A."/>
            <person name="Rasinkangas P."/>
            <person name="Parkhill J."/>
            <person name="Rea M.C."/>
            <person name="O'Sullivan O."/>
            <person name="Ritari J."/>
            <person name="Douillard F.P."/>
            <person name="Paul Ross R."/>
            <person name="Yang R."/>
            <person name="Briner A.E."/>
            <person name="Felis G.E."/>
            <person name="de Vos W.M."/>
            <person name="Barrangou R."/>
            <person name="Klaenhammer T.R."/>
            <person name="Caufield P.W."/>
            <person name="Cui Y."/>
            <person name="Zhang H."/>
            <person name="O'Toole P.W."/>
        </authorList>
    </citation>
    <scope>NUCLEOTIDE SEQUENCE [LARGE SCALE GENOMIC DNA]</scope>
    <source>
        <strain evidence="11 12">DSM 24302</strain>
    </source>
</reference>
<dbReference type="InterPro" id="IPR001206">
    <property type="entry name" value="Diacylglycerol_kinase_cat_dom"/>
</dbReference>
<comment type="similarity">
    <text evidence="2">Belongs to the diacylglycerol/lipid kinase family.</text>
</comment>